<proteinExistence type="predicted"/>
<name>A0A268EPW8_9BACL</name>
<sequence>MNRNNLKLAALLPLLLILALGCSLPAFAEALSAQNPKETMPSVRSQQPGGHPHAEGKHGKWFRALADYVKLEPQVLKEKLKTSSLAEIAKQQGIPREQIKEKVMEIMKDRATSHPSTSGKTVDYSAAADRLLDSKGGWHARAYHYGKAMADSNELARLLKMTPEQLRQQLQAGKSLAEIAKAQGVPVQDVIDFQVKSITQRLDQKLKDGKISKEKYDERIAKLNQFVTDFVHGKLMYPKQPPAGHHS</sequence>
<evidence type="ECO:0000313" key="4">
    <source>
        <dbReference type="Proteomes" id="UP000215596"/>
    </source>
</evidence>
<protein>
    <recommendedName>
        <fullName evidence="5">LysM domain-containing protein</fullName>
    </recommendedName>
</protein>
<accession>A0A268EPW8</accession>
<dbReference type="OrthoDB" id="2650677at2"/>
<feature type="signal peptide" evidence="2">
    <location>
        <begin position="1"/>
        <end position="28"/>
    </location>
</feature>
<evidence type="ECO:0000256" key="2">
    <source>
        <dbReference type="SAM" id="SignalP"/>
    </source>
</evidence>
<reference evidence="3 4" key="1">
    <citation type="submission" date="2017-07" db="EMBL/GenBank/DDBJ databases">
        <title>Isolation and whole genome analysis of endospore-forming bacteria from heroin.</title>
        <authorList>
            <person name="Kalinowski J."/>
            <person name="Ahrens B."/>
            <person name="Al-Dilaimi A."/>
            <person name="Winkler A."/>
            <person name="Wibberg D."/>
            <person name="Schleenbecker U."/>
            <person name="Ruckert C."/>
            <person name="Wolfel R."/>
            <person name="Grass G."/>
        </authorList>
    </citation>
    <scope>NUCLEOTIDE SEQUENCE [LARGE SCALE GENOMIC DNA]</scope>
    <source>
        <strain evidence="3 4">7537-G1</strain>
    </source>
</reference>
<evidence type="ECO:0000256" key="1">
    <source>
        <dbReference type="SAM" id="MobiDB-lite"/>
    </source>
</evidence>
<dbReference type="RefSeq" id="WP_095266253.1">
    <property type="nucleotide sequence ID" value="NZ_NPBY01000047.1"/>
</dbReference>
<feature type="compositionally biased region" description="Polar residues" evidence="1">
    <location>
        <begin position="38"/>
        <end position="48"/>
    </location>
</feature>
<gene>
    <name evidence="3" type="ORF">CHH67_16245</name>
</gene>
<evidence type="ECO:0008006" key="5">
    <source>
        <dbReference type="Google" id="ProtNLM"/>
    </source>
</evidence>
<comment type="caution">
    <text evidence="3">The sequence shown here is derived from an EMBL/GenBank/DDBJ whole genome shotgun (WGS) entry which is preliminary data.</text>
</comment>
<feature type="chain" id="PRO_5032643651" description="LysM domain-containing protein" evidence="2">
    <location>
        <begin position="29"/>
        <end position="247"/>
    </location>
</feature>
<dbReference type="Proteomes" id="UP000215596">
    <property type="component" value="Unassembled WGS sequence"/>
</dbReference>
<keyword evidence="2" id="KW-0732">Signal</keyword>
<evidence type="ECO:0000313" key="3">
    <source>
        <dbReference type="EMBL" id="PAD75167.1"/>
    </source>
</evidence>
<dbReference type="PROSITE" id="PS51257">
    <property type="entry name" value="PROKAR_LIPOPROTEIN"/>
    <property type="match status" value="1"/>
</dbReference>
<dbReference type="AlphaFoldDB" id="A0A268EPW8"/>
<organism evidence="3 4">
    <name type="scientific">Paenibacillus campinasensis</name>
    <dbReference type="NCBI Taxonomy" id="66347"/>
    <lineage>
        <taxon>Bacteria</taxon>
        <taxon>Bacillati</taxon>
        <taxon>Bacillota</taxon>
        <taxon>Bacilli</taxon>
        <taxon>Bacillales</taxon>
        <taxon>Paenibacillaceae</taxon>
        <taxon>Paenibacillus</taxon>
    </lineage>
</organism>
<dbReference type="EMBL" id="NPBY01000047">
    <property type="protein sequence ID" value="PAD75167.1"/>
    <property type="molecule type" value="Genomic_DNA"/>
</dbReference>
<feature type="region of interest" description="Disordered" evidence="1">
    <location>
        <begin position="38"/>
        <end position="57"/>
    </location>
</feature>